<protein>
    <recommendedName>
        <fullName evidence="3">Regulatory protein RecX</fullName>
    </recommendedName>
</protein>
<gene>
    <name evidence="1" type="ORF">F3J40_08790</name>
</gene>
<evidence type="ECO:0000313" key="1">
    <source>
        <dbReference type="EMBL" id="NIF21689.1"/>
    </source>
</evidence>
<comment type="caution">
    <text evidence="1">The sequence shown here is derived from an EMBL/GenBank/DDBJ whole genome shotgun (WGS) entry which is preliminary data.</text>
</comment>
<evidence type="ECO:0000313" key="2">
    <source>
        <dbReference type="Proteomes" id="UP001515683"/>
    </source>
</evidence>
<dbReference type="Proteomes" id="UP001515683">
    <property type="component" value="Unassembled WGS sequence"/>
</dbReference>
<reference evidence="1 2" key="1">
    <citation type="journal article" date="2019" name="bioRxiv">
        <title>Bacteria contribute to plant secondary compound degradation in a generalist herbivore system.</title>
        <authorList>
            <person name="Francoeur C.B."/>
            <person name="Khadempour L."/>
            <person name="Moreira-Soto R.D."/>
            <person name="Gotting K."/>
            <person name="Book A.J."/>
            <person name="Pinto-Tomas A.A."/>
            <person name="Keefover-Ring K."/>
            <person name="Currie C.R."/>
        </authorList>
    </citation>
    <scope>NUCLEOTIDE SEQUENCE [LARGE SCALE GENOMIC DNA]</scope>
    <source>
        <strain evidence="1">Acro-835</strain>
    </source>
</reference>
<keyword evidence="2" id="KW-1185">Reference proteome</keyword>
<evidence type="ECO:0008006" key="3">
    <source>
        <dbReference type="Google" id="ProtNLM"/>
    </source>
</evidence>
<accession>A0ABX0RE03</accession>
<dbReference type="RefSeq" id="WP_167013777.1">
    <property type="nucleotide sequence ID" value="NZ_VWXF01000002.1"/>
</dbReference>
<dbReference type="EMBL" id="VWXF01000002">
    <property type="protein sequence ID" value="NIF21689.1"/>
    <property type="molecule type" value="Genomic_DNA"/>
</dbReference>
<sequence length="101" mass="11802">MQQDEVAALLKDKSDFQKRLKLIGVLKGRTDSHSEEALQYLVKHDFVFKVRLAAWQALSDRGVTCDKPVERARYVIFLEKRLGNLDGFLTWCGKWTDLFLW</sequence>
<proteinExistence type="predicted"/>
<organism evidence="1 2">
    <name type="scientific">Candidatus Pantoea multigeneris</name>
    <dbReference type="NCBI Taxonomy" id="2608357"/>
    <lineage>
        <taxon>Bacteria</taxon>
        <taxon>Pseudomonadati</taxon>
        <taxon>Pseudomonadota</taxon>
        <taxon>Gammaproteobacteria</taxon>
        <taxon>Enterobacterales</taxon>
        <taxon>Erwiniaceae</taxon>
        <taxon>Pantoea</taxon>
    </lineage>
</organism>
<name>A0ABX0RE03_9GAMM</name>